<dbReference type="HAMAP" id="MF_00740">
    <property type="entry name" value="Phosphopentomut"/>
    <property type="match status" value="1"/>
</dbReference>
<comment type="similarity">
    <text evidence="1 6">Belongs to the phosphopentomutase family.</text>
</comment>
<dbReference type="SUPFAM" id="SSF143856">
    <property type="entry name" value="DeoB insert domain-like"/>
    <property type="match status" value="1"/>
</dbReference>
<comment type="function">
    <text evidence="6">Isomerase that catalyzes the conversion of deoxy-ribose 1-phosphate (dRib-1-P) and ribose 1-phosphate (Rib-1-P) to deoxy-ribose 5-phosphate (dRib-5-P) and ribose 5-phosphate (Rib-5-P), respectively.</text>
</comment>
<feature type="binding site" evidence="6">
    <location>
        <position position="345"/>
    </location>
    <ligand>
        <name>Mn(2+)</name>
        <dbReference type="ChEBI" id="CHEBI:29035"/>
        <label>1</label>
    </ligand>
</feature>
<dbReference type="OrthoDB" id="9769930at2"/>
<dbReference type="InterPro" id="IPR024052">
    <property type="entry name" value="Phosphopentomutase_DeoB_cap_sf"/>
</dbReference>
<dbReference type="NCBIfam" id="TIGR01696">
    <property type="entry name" value="deoB"/>
    <property type="match status" value="1"/>
</dbReference>
<organism evidence="9 10">
    <name type="scientific">Pseudidiomarina homiensis</name>
    <dbReference type="NCBI Taxonomy" id="364198"/>
    <lineage>
        <taxon>Bacteria</taxon>
        <taxon>Pseudomonadati</taxon>
        <taxon>Pseudomonadota</taxon>
        <taxon>Gammaproteobacteria</taxon>
        <taxon>Alteromonadales</taxon>
        <taxon>Idiomarinaceae</taxon>
        <taxon>Pseudidiomarina</taxon>
    </lineage>
</organism>
<dbReference type="EC" id="5.4.2.7" evidence="6 7"/>
<keyword evidence="3 6" id="KW-0479">Metal-binding</keyword>
<feature type="domain" description="Metalloenzyme" evidence="8">
    <location>
        <begin position="3"/>
        <end position="395"/>
    </location>
</feature>
<comment type="subcellular location">
    <subcellularLocation>
        <location evidence="6">Cytoplasm</location>
    </subcellularLocation>
</comment>
<reference evidence="10" key="1">
    <citation type="journal article" date="2018" name="Front. Microbiol.">
        <title>Genome-Based Analysis Reveals the Taxonomy and Diversity of the Family Idiomarinaceae.</title>
        <authorList>
            <person name="Liu Y."/>
            <person name="Lai Q."/>
            <person name="Shao Z."/>
        </authorList>
    </citation>
    <scope>NUCLEOTIDE SEQUENCE [LARGE SCALE GENOMIC DNA]</scope>
    <source>
        <strain evidence="10">PO-M2</strain>
    </source>
</reference>
<dbReference type="GO" id="GO:0009117">
    <property type="term" value="P:nucleotide metabolic process"/>
    <property type="evidence" value="ECO:0007669"/>
    <property type="project" value="UniProtKB-UniRule"/>
</dbReference>
<keyword evidence="2 6" id="KW-0963">Cytoplasm</keyword>
<dbReference type="SUPFAM" id="SSF53649">
    <property type="entry name" value="Alkaline phosphatase-like"/>
    <property type="match status" value="1"/>
</dbReference>
<feature type="binding site" evidence="6">
    <location>
        <position position="10"/>
    </location>
    <ligand>
        <name>Mn(2+)</name>
        <dbReference type="ChEBI" id="CHEBI:29035"/>
        <label>1</label>
    </ligand>
</feature>
<dbReference type="InterPro" id="IPR010045">
    <property type="entry name" value="DeoB"/>
</dbReference>
<dbReference type="PIRSF" id="PIRSF001491">
    <property type="entry name" value="Ppentomutase"/>
    <property type="match status" value="1"/>
</dbReference>
<dbReference type="GO" id="GO:0005829">
    <property type="term" value="C:cytosol"/>
    <property type="evidence" value="ECO:0007669"/>
    <property type="project" value="TreeGrafter"/>
</dbReference>
<dbReference type="Pfam" id="PF01676">
    <property type="entry name" value="Metalloenzyme"/>
    <property type="match status" value="1"/>
</dbReference>
<evidence type="ECO:0000256" key="3">
    <source>
        <dbReference type="ARBA" id="ARBA00022723"/>
    </source>
</evidence>
<comment type="cofactor">
    <cofactor evidence="6">
        <name>Mn(2+)</name>
        <dbReference type="ChEBI" id="CHEBI:29035"/>
    </cofactor>
    <text evidence="6">Binds 2 manganese ions.</text>
</comment>
<evidence type="ECO:0000313" key="10">
    <source>
        <dbReference type="Proteomes" id="UP000287649"/>
    </source>
</evidence>
<keyword evidence="10" id="KW-1185">Reference proteome</keyword>
<keyword evidence="4 6" id="KW-0464">Manganese</keyword>
<evidence type="ECO:0000256" key="1">
    <source>
        <dbReference type="ARBA" id="ARBA00010373"/>
    </source>
</evidence>
<feature type="binding site" evidence="6">
    <location>
        <position position="344"/>
    </location>
    <ligand>
        <name>Mn(2+)</name>
        <dbReference type="ChEBI" id="CHEBI:29035"/>
        <label>1</label>
    </ligand>
</feature>
<dbReference type="InterPro" id="IPR017850">
    <property type="entry name" value="Alkaline_phosphatase_core_sf"/>
</dbReference>
<evidence type="ECO:0000256" key="5">
    <source>
        <dbReference type="ARBA" id="ARBA00023235"/>
    </source>
</evidence>
<keyword evidence="5 6" id="KW-0413">Isomerase</keyword>
<evidence type="ECO:0000313" key="9">
    <source>
        <dbReference type="EMBL" id="RUO51795.1"/>
    </source>
</evidence>
<comment type="pathway">
    <text evidence="6">Carbohydrate degradation; 2-deoxy-D-ribose 1-phosphate degradation; D-glyceraldehyde 3-phosphate and acetaldehyde from 2-deoxy-alpha-D-ribose 1-phosphate: step 1/2.</text>
</comment>
<evidence type="ECO:0000256" key="7">
    <source>
        <dbReference type="NCBIfam" id="TIGR01696"/>
    </source>
</evidence>
<dbReference type="EMBL" id="PIPX01000004">
    <property type="protein sequence ID" value="RUO51795.1"/>
    <property type="molecule type" value="Genomic_DNA"/>
</dbReference>
<dbReference type="GO" id="GO:0006015">
    <property type="term" value="P:5-phosphoribose 1-diphosphate biosynthetic process"/>
    <property type="evidence" value="ECO:0007669"/>
    <property type="project" value="UniProtKB-UniPathway"/>
</dbReference>
<gene>
    <name evidence="6" type="primary">deoB</name>
    <name evidence="9" type="ORF">CWI70_12285</name>
</gene>
<dbReference type="GO" id="GO:0030145">
    <property type="term" value="F:manganese ion binding"/>
    <property type="evidence" value="ECO:0007669"/>
    <property type="project" value="UniProtKB-UniRule"/>
</dbReference>
<dbReference type="UniPathway" id="UPA00087">
    <property type="reaction ID" value="UER00173"/>
</dbReference>
<evidence type="ECO:0000256" key="6">
    <source>
        <dbReference type="HAMAP-Rule" id="MF_00740"/>
    </source>
</evidence>
<protein>
    <recommendedName>
        <fullName evidence="6 7">Phosphopentomutase</fullName>
        <ecNumber evidence="6 7">5.4.2.7</ecNumber>
    </recommendedName>
    <alternativeName>
        <fullName evidence="6">Phosphodeoxyribomutase</fullName>
    </alternativeName>
</protein>
<dbReference type="FunFam" id="3.30.70.1250:FF:000001">
    <property type="entry name" value="Phosphopentomutase"/>
    <property type="match status" value="1"/>
</dbReference>
<dbReference type="GO" id="GO:0008973">
    <property type="term" value="F:phosphopentomutase activity"/>
    <property type="evidence" value="ECO:0007669"/>
    <property type="project" value="UniProtKB-UniRule"/>
</dbReference>
<dbReference type="AlphaFoldDB" id="A0A432XST6"/>
<accession>A0A432XST6</accession>
<name>A0A432XST6_9GAMM</name>
<comment type="catalytic activity">
    <reaction evidence="6">
        <text>alpha-D-ribose 1-phosphate = D-ribose 5-phosphate</text>
        <dbReference type="Rhea" id="RHEA:18793"/>
        <dbReference type="ChEBI" id="CHEBI:57720"/>
        <dbReference type="ChEBI" id="CHEBI:78346"/>
        <dbReference type="EC" id="5.4.2.7"/>
    </reaction>
</comment>
<sequence length="408" mass="44405">MARAIVLVLDSFGVGAAADAAKFGDEGANTLGHIAEQCAQGQADEGRSGPLQIPHLVELGLAEISRGATGGYPPGLTPVPQCRGRYGWAQELSSGKDTPSGHWEMAGVPVLFEWGYFTNKDASFPPELLDQLLAQAALPGYLGNCHASGTEIIERLGAEHCRTGKPIVYTSADSVFQIACHEDTFGLERLYELCEVARKLVDPYNIGRVIARPFKGSAERGFVRTANRRDYATPPPAPTVLDKLKAAGGEVISIGKIADIFAHRGITQKYKADGLEALVAKTLEVMTQAPERSLIFTNLVDFDTLYGHRRDVAGYARALETFDRLLPKILAELEQDDILIMSADHGCDPTWPGTDHTREYVPVMMYGKNLPAHNLGRRESFADIGQSIAELLELEPMDYGISMLPQRL</sequence>
<evidence type="ECO:0000259" key="8">
    <source>
        <dbReference type="Pfam" id="PF01676"/>
    </source>
</evidence>
<dbReference type="Proteomes" id="UP000287649">
    <property type="component" value="Unassembled WGS sequence"/>
</dbReference>
<comment type="catalytic activity">
    <reaction evidence="6">
        <text>2-deoxy-alpha-D-ribose 1-phosphate = 2-deoxy-D-ribose 5-phosphate</text>
        <dbReference type="Rhea" id="RHEA:27658"/>
        <dbReference type="ChEBI" id="CHEBI:57259"/>
        <dbReference type="ChEBI" id="CHEBI:62877"/>
        <dbReference type="EC" id="5.4.2.7"/>
    </reaction>
</comment>
<dbReference type="GO" id="GO:0006018">
    <property type="term" value="P:2-deoxyribose 1-phosphate catabolic process"/>
    <property type="evidence" value="ECO:0007669"/>
    <property type="project" value="UniProtKB-UniRule"/>
</dbReference>
<evidence type="ECO:0000256" key="2">
    <source>
        <dbReference type="ARBA" id="ARBA00022490"/>
    </source>
</evidence>
<proteinExistence type="inferred from homology"/>
<dbReference type="RefSeq" id="WP_126774182.1">
    <property type="nucleotide sequence ID" value="NZ_PIPX01000004.1"/>
</dbReference>
<feature type="binding site" evidence="6">
    <location>
        <position position="308"/>
    </location>
    <ligand>
        <name>Mn(2+)</name>
        <dbReference type="ChEBI" id="CHEBI:29035"/>
        <label>2</label>
    </ligand>
</feature>
<dbReference type="PANTHER" id="PTHR21110">
    <property type="entry name" value="PHOSPHOPENTOMUTASE"/>
    <property type="match status" value="1"/>
</dbReference>
<dbReference type="PANTHER" id="PTHR21110:SF0">
    <property type="entry name" value="PHOSPHOPENTOMUTASE"/>
    <property type="match status" value="1"/>
</dbReference>
<dbReference type="GO" id="GO:0043094">
    <property type="term" value="P:metabolic compound salvage"/>
    <property type="evidence" value="ECO:0007669"/>
    <property type="project" value="UniProtKB-UniRule"/>
</dbReference>
<feature type="binding site" evidence="6">
    <location>
        <position position="303"/>
    </location>
    <ligand>
        <name>Mn(2+)</name>
        <dbReference type="ChEBI" id="CHEBI:29035"/>
        <label>2</label>
    </ligand>
</feature>
<evidence type="ECO:0000256" key="4">
    <source>
        <dbReference type="ARBA" id="ARBA00023211"/>
    </source>
</evidence>
<dbReference type="GO" id="GO:0000287">
    <property type="term" value="F:magnesium ion binding"/>
    <property type="evidence" value="ECO:0007669"/>
    <property type="project" value="UniProtKB-UniRule"/>
</dbReference>
<dbReference type="InterPro" id="IPR006124">
    <property type="entry name" value="Metalloenzyme"/>
</dbReference>
<dbReference type="CDD" id="cd16009">
    <property type="entry name" value="PPM"/>
    <property type="match status" value="1"/>
</dbReference>
<comment type="caution">
    <text evidence="9">The sequence shown here is derived from an EMBL/GenBank/DDBJ whole genome shotgun (WGS) entry which is preliminary data.</text>
</comment>
<dbReference type="NCBIfam" id="NF003766">
    <property type="entry name" value="PRK05362.1"/>
    <property type="match status" value="1"/>
</dbReference>
<feature type="binding site" evidence="6">
    <location>
        <position position="356"/>
    </location>
    <ligand>
        <name>Mn(2+)</name>
        <dbReference type="ChEBI" id="CHEBI:29035"/>
        <label>2</label>
    </ligand>
</feature>
<dbReference type="Gene3D" id="3.30.70.1250">
    <property type="entry name" value="Phosphopentomutase"/>
    <property type="match status" value="1"/>
</dbReference>
<dbReference type="Gene3D" id="3.40.720.10">
    <property type="entry name" value="Alkaline Phosphatase, subunit A"/>
    <property type="match status" value="1"/>
</dbReference>